<dbReference type="Gene3D" id="2.20.100.10">
    <property type="entry name" value="Thrombospondin type-1 (TSP1) repeat"/>
    <property type="match status" value="1"/>
</dbReference>
<gene>
    <name evidence="3" type="ORF">C5167_018824</name>
</gene>
<dbReference type="InterPro" id="IPR036383">
    <property type="entry name" value="TSP1_rpt_sf"/>
</dbReference>
<dbReference type="SUPFAM" id="SSF82895">
    <property type="entry name" value="TSP-1 type 1 repeat"/>
    <property type="match status" value="1"/>
</dbReference>
<evidence type="ECO:0000313" key="3">
    <source>
        <dbReference type="EMBL" id="RZC50393.1"/>
    </source>
</evidence>
<dbReference type="AlphaFoldDB" id="A0A4Y7IND4"/>
<name>A0A4Y7IND4_PAPSO</name>
<sequence length="288" mass="32288">MEKRRSFKLKLQSLFFLLITSSYLSSTFSLDFPPSSHGCFWTDSCQNKWFGGCGAGHVLIDYSDDCNGLCPQPGYDPCHPFYTHFHCCKSEAPKVTDKCAKCKSKVDFGDEYVCCMDCSDPSITDKATKVGYCKTGAELAVQQKLRETFKWVTGPWMPCSSPCDGGVRYRDMECYGQLEDMSIPHYPVDESRCSREEMPPEQEACNLKSCEDMAESDSLEGSKRSGMSAWLVMLLVLLSISAIGGLGFAGEPQLNKDLYISCWKDIPFLVISRRIRYFFEVAAETAKG</sequence>
<evidence type="ECO:0000256" key="2">
    <source>
        <dbReference type="SAM" id="SignalP"/>
    </source>
</evidence>
<organism evidence="3 4">
    <name type="scientific">Papaver somniferum</name>
    <name type="common">Opium poppy</name>
    <dbReference type="NCBI Taxonomy" id="3469"/>
    <lineage>
        <taxon>Eukaryota</taxon>
        <taxon>Viridiplantae</taxon>
        <taxon>Streptophyta</taxon>
        <taxon>Embryophyta</taxon>
        <taxon>Tracheophyta</taxon>
        <taxon>Spermatophyta</taxon>
        <taxon>Magnoliopsida</taxon>
        <taxon>Ranunculales</taxon>
        <taxon>Papaveraceae</taxon>
        <taxon>Papaveroideae</taxon>
        <taxon>Papaver</taxon>
    </lineage>
</organism>
<dbReference type="Gramene" id="RZC50393">
    <property type="protein sequence ID" value="RZC50393"/>
    <property type="gene ID" value="C5167_018824"/>
</dbReference>
<evidence type="ECO:0000313" key="4">
    <source>
        <dbReference type="Proteomes" id="UP000316621"/>
    </source>
</evidence>
<dbReference type="OMA" id="IPSHGCY"/>
<keyword evidence="1" id="KW-0472">Membrane</keyword>
<feature type="transmembrane region" description="Helical" evidence="1">
    <location>
        <begin position="227"/>
        <end position="249"/>
    </location>
</feature>
<dbReference type="EMBL" id="CM010716">
    <property type="protein sequence ID" value="RZC50393.1"/>
    <property type="molecule type" value="Genomic_DNA"/>
</dbReference>
<keyword evidence="1" id="KW-1133">Transmembrane helix</keyword>
<evidence type="ECO:0000256" key="1">
    <source>
        <dbReference type="SAM" id="Phobius"/>
    </source>
</evidence>
<accession>A0A4Y7IND4</accession>
<dbReference type="PROSITE" id="PS50092">
    <property type="entry name" value="TSP1"/>
    <property type="match status" value="1"/>
</dbReference>
<proteinExistence type="predicted"/>
<keyword evidence="4" id="KW-1185">Reference proteome</keyword>
<protein>
    <submittedName>
        <fullName evidence="3">Uncharacterized protein</fullName>
    </submittedName>
</protein>
<keyword evidence="1" id="KW-0812">Transmembrane</keyword>
<dbReference type="Pfam" id="PF19030">
    <property type="entry name" value="TSP1_ADAMTS"/>
    <property type="match status" value="1"/>
</dbReference>
<keyword evidence="2" id="KW-0732">Signal</keyword>
<dbReference type="STRING" id="3469.A0A4Y7IND4"/>
<reference evidence="3 4" key="1">
    <citation type="journal article" date="2018" name="Science">
        <title>The opium poppy genome and morphinan production.</title>
        <authorList>
            <person name="Guo L."/>
            <person name="Winzer T."/>
            <person name="Yang X."/>
            <person name="Li Y."/>
            <person name="Ning Z."/>
            <person name="He Z."/>
            <person name="Teodor R."/>
            <person name="Lu Y."/>
            <person name="Bowser T.A."/>
            <person name="Graham I.A."/>
            <person name="Ye K."/>
        </authorList>
    </citation>
    <scope>NUCLEOTIDE SEQUENCE [LARGE SCALE GENOMIC DNA]</scope>
    <source>
        <strain evidence="4">cv. HN1</strain>
        <tissue evidence="3">Leaves</tissue>
    </source>
</reference>
<feature type="chain" id="PRO_5021325276" evidence="2">
    <location>
        <begin position="30"/>
        <end position="288"/>
    </location>
</feature>
<feature type="signal peptide" evidence="2">
    <location>
        <begin position="1"/>
        <end position="29"/>
    </location>
</feature>
<dbReference type="Proteomes" id="UP000316621">
    <property type="component" value="Chromosome 2"/>
</dbReference>
<dbReference type="InterPro" id="IPR000884">
    <property type="entry name" value="TSP1_rpt"/>
</dbReference>